<dbReference type="InterPro" id="IPR041413">
    <property type="entry name" value="MLTR_LBD"/>
</dbReference>
<dbReference type="Proteomes" id="UP000325529">
    <property type="component" value="Chromosome"/>
</dbReference>
<name>A0A5J6GIF6_STRKN</name>
<dbReference type="PANTHER" id="PTHR35010">
    <property type="entry name" value="BLL4672 PROTEIN-RELATED"/>
    <property type="match status" value="1"/>
</dbReference>
<feature type="domain" description="HTH cro/C1-type" evidence="1">
    <location>
        <begin position="33"/>
        <end position="80"/>
    </location>
</feature>
<evidence type="ECO:0000313" key="3">
    <source>
        <dbReference type="Proteomes" id="UP000325529"/>
    </source>
</evidence>
<protein>
    <submittedName>
        <fullName evidence="2">XRE family transcriptional regulator</fullName>
    </submittedName>
</protein>
<dbReference type="EMBL" id="CP023699">
    <property type="protein sequence ID" value="QEU92906.1"/>
    <property type="molecule type" value="Genomic_DNA"/>
</dbReference>
<keyword evidence="3" id="KW-1185">Reference proteome</keyword>
<dbReference type="Pfam" id="PF13560">
    <property type="entry name" value="HTH_31"/>
    <property type="match status" value="1"/>
</dbReference>
<accession>A0A5J6GIF6</accession>
<dbReference type="Gene3D" id="1.10.260.40">
    <property type="entry name" value="lambda repressor-like DNA-binding domains"/>
    <property type="match status" value="1"/>
</dbReference>
<dbReference type="SUPFAM" id="SSF47413">
    <property type="entry name" value="lambda repressor-like DNA-binding domains"/>
    <property type="match status" value="1"/>
</dbReference>
<dbReference type="InterPro" id="IPR010982">
    <property type="entry name" value="Lambda_DNA-bd_dom_sf"/>
</dbReference>
<evidence type="ECO:0000259" key="1">
    <source>
        <dbReference type="PROSITE" id="PS50943"/>
    </source>
</evidence>
<dbReference type="Gene3D" id="3.30.450.180">
    <property type="match status" value="1"/>
</dbReference>
<dbReference type="RefSeq" id="WP_079043595.1">
    <property type="nucleotide sequence ID" value="NZ_CP023699.1"/>
</dbReference>
<dbReference type="AlphaFoldDB" id="A0A5J6GIF6"/>
<reference evidence="2 3" key="1">
    <citation type="submission" date="2017-09" db="EMBL/GenBank/DDBJ databases">
        <authorList>
            <person name="Lee N."/>
            <person name="Cho B.-K."/>
        </authorList>
    </citation>
    <scope>NUCLEOTIDE SEQUENCE [LARGE SCALE GENOMIC DNA]</scope>
    <source>
        <strain evidence="2 3">ATCC 12853</strain>
    </source>
</reference>
<dbReference type="OrthoDB" id="3542608at2"/>
<dbReference type="InterPro" id="IPR001387">
    <property type="entry name" value="Cro/C1-type_HTH"/>
</dbReference>
<dbReference type="KEGG" id="ska:CP970_20115"/>
<dbReference type="Pfam" id="PF17765">
    <property type="entry name" value="MLTR_LBD"/>
    <property type="match status" value="1"/>
</dbReference>
<gene>
    <name evidence="2" type="ORF">CP970_20115</name>
</gene>
<dbReference type="PROSITE" id="PS50943">
    <property type="entry name" value="HTH_CROC1"/>
    <property type="match status" value="1"/>
</dbReference>
<sequence>MDKKRLSEFLRARRALVRPEDHGMPAGTRRTPGLRREEVAVLAGVSTDYYVRLEQGRERNPSPQVLKALAAALLLEDEEAAYLRAIVDPPQRGLPPAAREYAGPQLVSLLDTWADTPALVYGRYLDLLAVNSLGEALFSWLGNETSLITAMFLNPAAQDFYRDWAVVAQGCVAALRAANPDPDDQRLRELVGELSVRDPDFARMWARHEVRAKTASAKRFRHPLVGDLTLDFETFSVNSAPGQHLVAYRAEPGSAAAESLALLGSLAVTELHAAQGTQAANGAHDAYDAHDAHDAHDEGKFLHDLA</sequence>
<dbReference type="CDD" id="cd00093">
    <property type="entry name" value="HTH_XRE"/>
    <property type="match status" value="1"/>
</dbReference>
<organism evidence="2 3">
    <name type="scientific">Streptomyces kanamyceticus</name>
    <dbReference type="NCBI Taxonomy" id="1967"/>
    <lineage>
        <taxon>Bacteria</taxon>
        <taxon>Bacillati</taxon>
        <taxon>Actinomycetota</taxon>
        <taxon>Actinomycetes</taxon>
        <taxon>Kitasatosporales</taxon>
        <taxon>Streptomycetaceae</taxon>
        <taxon>Streptomyces</taxon>
    </lineage>
</organism>
<dbReference type="GO" id="GO:0003677">
    <property type="term" value="F:DNA binding"/>
    <property type="evidence" value="ECO:0007669"/>
    <property type="project" value="InterPro"/>
</dbReference>
<evidence type="ECO:0000313" key="2">
    <source>
        <dbReference type="EMBL" id="QEU92906.1"/>
    </source>
</evidence>
<proteinExistence type="predicted"/>
<dbReference type="PANTHER" id="PTHR35010:SF2">
    <property type="entry name" value="BLL4672 PROTEIN"/>
    <property type="match status" value="1"/>
</dbReference>
<dbReference type="SMART" id="SM00530">
    <property type="entry name" value="HTH_XRE"/>
    <property type="match status" value="1"/>
</dbReference>